<evidence type="ECO:0000313" key="1">
    <source>
        <dbReference type="EMBL" id="EEY70072.1"/>
    </source>
</evidence>
<organism evidence="1 2">
    <name type="scientific">Phytophthora infestans (strain T30-4)</name>
    <name type="common">Potato late blight agent</name>
    <dbReference type="NCBI Taxonomy" id="403677"/>
    <lineage>
        <taxon>Eukaryota</taxon>
        <taxon>Sar</taxon>
        <taxon>Stramenopiles</taxon>
        <taxon>Oomycota</taxon>
        <taxon>Peronosporomycetes</taxon>
        <taxon>Peronosporales</taxon>
        <taxon>Peronosporaceae</taxon>
        <taxon>Phytophthora</taxon>
    </lineage>
</organism>
<dbReference type="HOGENOM" id="CLU_2269099_0_0_1"/>
<gene>
    <name evidence="1" type="ORF">PITG_06639</name>
</gene>
<dbReference type="GeneID" id="9471982"/>
<dbReference type="InParanoid" id="D0N5B4"/>
<keyword evidence="2" id="KW-1185">Reference proteome</keyword>
<dbReference type="VEuPathDB" id="FungiDB:PITG_06639"/>
<dbReference type="AlphaFoldDB" id="D0N5B4"/>
<dbReference type="GO" id="GO:0016301">
    <property type="term" value="F:kinase activity"/>
    <property type="evidence" value="ECO:0007669"/>
    <property type="project" value="UniProtKB-KW"/>
</dbReference>
<name>D0N5B4_PHYIT</name>
<dbReference type="EMBL" id="DS028125">
    <property type="protein sequence ID" value="EEY70072.1"/>
    <property type="molecule type" value="Genomic_DNA"/>
</dbReference>
<accession>D0N5B4</accession>
<keyword evidence="1" id="KW-0808">Transferase</keyword>
<keyword evidence="1" id="KW-0418">Kinase</keyword>
<dbReference type="KEGG" id="pif:PITG_06639"/>
<reference evidence="2" key="1">
    <citation type="journal article" date="2009" name="Nature">
        <title>Genome sequence and analysis of the Irish potato famine pathogen Phytophthora infestans.</title>
        <authorList>
            <consortium name="The Broad Institute Genome Sequencing Platform"/>
            <person name="Haas B.J."/>
            <person name="Kamoun S."/>
            <person name="Zody M.C."/>
            <person name="Jiang R.H."/>
            <person name="Handsaker R.E."/>
            <person name="Cano L.M."/>
            <person name="Grabherr M."/>
            <person name="Kodira C.D."/>
            <person name="Raffaele S."/>
            <person name="Torto-Alalibo T."/>
            <person name="Bozkurt T.O."/>
            <person name="Ah-Fong A.M."/>
            <person name="Alvarado L."/>
            <person name="Anderson V.L."/>
            <person name="Armstrong M.R."/>
            <person name="Avrova A."/>
            <person name="Baxter L."/>
            <person name="Beynon J."/>
            <person name="Boevink P.C."/>
            <person name="Bollmann S.R."/>
            <person name="Bos J.I."/>
            <person name="Bulone V."/>
            <person name="Cai G."/>
            <person name="Cakir C."/>
            <person name="Carrington J.C."/>
            <person name="Chawner M."/>
            <person name="Conti L."/>
            <person name="Costanzo S."/>
            <person name="Ewan R."/>
            <person name="Fahlgren N."/>
            <person name="Fischbach M.A."/>
            <person name="Fugelstad J."/>
            <person name="Gilroy E.M."/>
            <person name="Gnerre S."/>
            <person name="Green P.J."/>
            <person name="Grenville-Briggs L.J."/>
            <person name="Griffith J."/>
            <person name="Grunwald N.J."/>
            <person name="Horn K."/>
            <person name="Horner N.R."/>
            <person name="Hu C.H."/>
            <person name="Huitema E."/>
            <person name="Jeong D.H."/>
            <person name="Jones A.M."/>
            <person name="Jones J.D."/>
            <person name="Jones R.W."/>
            <person name="Karlsson E.K."/>
            <person name="Kunjeti S.G."/>
            <person name="Lamour K."/>
            <person name="Liu Z."/>
            <person name="Ma L."/>
            <person name="Maclean D."/>
            <person name="Chibucos M.C."/>
            <person name="McDonald H."/>
            <person name="McWalters J."/>
            <person name="Meijer H.J."/>
            <person name="Morgan W."/>
            <person name="Morris P.F."/>
            <person name="Munro C.A."/>
            <person name="O'Neill K."/>
            <person name="Ospina-Giraldo M."/>
            <person name="Pinzon A."/>
            <person name="Pritchard L."/>
            <person name="Ramsahoye B."/>
            <person name="Ren Q."/>
            <person name="Restrepo S."/>
            <person name="Roy S."/>
            <person name="Sadanandom A."/>
            <person name="Savidor A."/>
            <person name="Schornack S."/>
            <person name="Schwartz D.C."/>
            <person name="Schumann U.D."/>
            <person name="Schwessinger B."/>
            <person name="Seyer L."/>
            <person name="Sharpe T."/>
            <person name="Silvar C."/>
            <person name="Song J."/>
            <person name="Studholme D.J."/>
            <person name="Sykes S."/>
            <person name="Thines M."/>
            <person name="van de Vondervoort P.J."/>
            <person name="Phuntumart V."/>
            <person name="Wawra S."/>
            <person name="Weide R."/>
            <person name="Win J."/>
            <person name="Young C."/>
            <person name="Zhou S."/>
            <person name="Fry W."/>
            <person name="Meyers B.C."/>
            <person name="van West P."/>
            <person name="Ristaino J."/>
            <person name="Govers F."/>
            <person name="Birch P.R."/>
            <person name="Whisson S.C."/>
            <person name="Judelson H.S."/>
            <person name="Nusbaum C."/>
        </authorList>
    </citation>
    <scope>NUCLEOTIDE SEQUENCE [LARGE SCALE GENOMIC DNA]</scope>
    <source>
        <strain evidence="2">T30-4</strain>
    </source>
</reference>
<dbReference type="Proteomes" id="UP000006643">
    <property type="component" value="Unassembled WGS sequence"/>
</dbReference>
<proteinExistence type="predicted"/>
<dbReference type="RefSeq" id="XP_002998719.1">
    <property type="nucleotide sequence ID" value="XM_002998673.1"/>
</dbReference>
<evidence type="ECO:0000313" key="2">
    <source>
        <dbReference type="Proteomes" id="UP000006643"/>
    </source>
</evidence>
<sequence length="103" mass="11835">MTSSPTTFCWTMMALRLNCATLEPRERSVVTILRCHLLASSVQLATLRLNYLMVRHRTGLLLTCSALALCFSRWCSDTDPSTHPVLVRTRSWSFPVDQRHLQR</sequence>
<protein>
    <submittedName>
        <fullName evidence="1">Protein kinase</fullName>
    </submittedName>
</protein>